<organism evidence="14 15">
    <name type="scientific">Paucibacter sediminis</name>
    <dbReference type="NCBI Taxonomy" id="3019553"/>
    <lineage>
        <taxon>Bacteria</taxon>
        <taxon>Pseudomonadati</taxon>
        <taxon>Pseudomonadota</taxon>
        <taxon>Betaproteobacteria</taxon>
        <taxon>Burkholderiales</taxon>
        <taxon>Sphaerotilaceae</taxon>
        <taxon>Roseateles</taxon>
    </lineage>
</organism>
<evidence type="ECO:0000256" key="11">
    <source>
        <dbReference type="ARBA" id="ARBA00023136"/>
    </source>
</evidence>
<dbReference type="PANTHER" id="PTHR43221:SF1">
    <property type="entry name" value="PROTEASE HTPX"/>
    <property type="match status" value="1"/>
</dbReference>
<gene>
    <name evidence="14" type="ORF">PFX98_00855</name>
</gene>
<dbReference type="GO" id="GO:0046872">
    <property type="term" value="F:metal ion binding"/>
    <property type="evidence" value="ECO:0007669"/>
    <property type="project" value="UniProtKB-KW"/>
</dbReference>
<dbReference type="CDD" id="cd07328">
    <property type="entry name" value="M48_Ste24p_like"/>
    <property type="match status" value="1"/>
</dbReference>
<dbReference type="RefSeq" id="WP_285233278.1">
    <property type="nucleotide sequence ID" value="NZ_CP116346.1"/>
</dbReference>
<dbReference type="Proteomes" id="UP001177769">
    <property type="component" value="Chromosome"/>
</dbReference>
<accession>A0AA95SPC2</accession>
<dbReference type="EMBL" id="CP116346">
    <property type="protein sequence ID" value="WIT12185.1"/>
    <property type="molecule type" value="Genomic_DNA"/>
</dbReference>
<evidence type="ECO:0000313" key="15">
    <source>
        <dbReference type="Proteomes" id="UP001177769"/>
    </source>
</evidence>
<keyword evidence="9 12" id="KW-1133">Transmembrane helix</keyword>
<dbReference type="GO" id="GO:0005886">
    <property type="term" value="C:plasma membrane"/>
    <property type="evidence" value="ECO:0007669"/>
    <property type="project" value="UniProtKB-SubCell"/>
</dbReference>
<evidence type="ECO:0000256" key="3">
    <source>
        <dbReference type="ARBA" id="ARBA00022475"/>
    </source>
</evidence>
<keyword evidence="4" id="KW-0645">Protease</keyword>
<dbReference type="Pfam" id="PF01435">
    <property type="entry name" value="Peptidase_M48"/>
    <property type="match status" value="1"/>
</dbReference>
<feature type="domain" description="Peptidase M48" evidence="13">
    <location>
        <begin position="149"/>
        <end position="336"/>
    </location>
</feature>
<evidence type="ECO:0000259" key="13">
    <source>
        <dbReference type="Pfam" id="PF01435"/>
    </source>
</evidence>
<evidence type="ECO:0000256" key="9">
    <source>
        <dbReference type="ARBA" id="ARBA00022989"/>
    </source>
</evidence>
<keyword evidence="5 12" id="KW-0812">Transmembrane</keyword>
<keyword evidence="3" id="KW-1003">Cell membrane</keyword>
<evidence type="ECO:0000256" key="10">
    <source>
        <dbReference type="ARBA" id="ARBA00023049"/>
    </source>
</evidence>
<evidence type="ECO:0000256" key="6">
    <source>
        <dbReference type="ARBA" id="ARBA00022723"/>
    </source>
</evidence>
<feature type="transmembrane region" description="Helical" evidence="12">
    <location>
        <begin position="28"/>
        <end position="51"/>
    </location>
</feature>
<dbReference type="PANTHER" id="PTHR43221">
    <property type="entry name" value="PROTEASE HTPX"/>
    <property type="match status" value="1"/>
</dbReference>
<comment type="subcellular location">
    <subcellularLocation>
        <location evidence="2">Cell membrane</location>
        <topology evidence="2">Multi-pass membrane protein</topology>
    </subcellularLocation>
</comment>
<keyword evidence="6" id="KW-0479">Metal-binding</keyword>
<keyword evidence="7" id="KW-0378">Hydrolase</keyword>
<keyword evidence="8" id="KW-0862">Zinc</keyword>
<evidence type="ECO:0000256" key="4">
    <source>
        <dbReference type="ARBA" id="ARBA00022670"/>
    </source>
</evidence>
<keyword evidence="11 12" id="KW-0472">Membrane</keyword>
<evidence type="ECO:0000313" key="14">
    <source>
        <dbReference type="EMBL" id="WIT12185.1"/>
    </source>
</evidence>
<name>A0AA95SPC2_9BURK</name>
<sequence>MESADYVHLLRLNEQASREAPERYRQRVLRFAVLGYVAVFLFGLLALAGLLWLGWRWQHGARLAGWMIWGGLACLGLLWATLQGLRVPFRLPEGQPVAAQEAPELFAGLARIRAKVQGPALHQVLITDDFNAAIVQQPMLLGLWHRNFLLLGWPLLAALEPKRMFAVVAHEYGHLRGDHGKLSAWIYRTRMSWARLSQRYEESSSALGWLMAGFVAWYFPRFNAMSFALARQDEYEADRVSARLFGAELAAHTLQEVALKAQWFGSDFWRLWWRRARTDEAASTGHCVGPYAGMNKLLQQPLDAAWQREALKREFKRLAGFDDTHPVLKDRLASLGQAAGLQRLSAMHSLRLLGQGRARIALALDAAWWQANRADWRSHGERLRALNAEAQALSQRAHELSAAEWLRWADAVESLSDKDPTPWLERALLLAPEDPQALHRLARRHAPSGDARVGAWLETLYQRHEALAWAAADLAQTWVDACSARDAPLPPEQRRLWRERLESSRALEEAAWERFQQLMPWEQGMPAQLDEAQLRGLRGITLREADLRGAWVGEQALEVKPARRHFTLWLQCRPGLSDEALDDLAQRVYDAAELPGRARVVVLGRHVPADKLAQARELTQLLQRR</sequence>
<dbReference type="InterPro" id="IPR001915">
    <property type="entry name" value="Peptidase_M48"/>
</dbReference>
<comment type="cofactor">
    <cofactor evidence="1">
        <name>Zn(2+)</name>
        <dbReference type="ChEBI" id="CHEBI:29105"/>
    </cofactor>
</comment>
<dbReference type="GO" id="GO:0004222">
    <property type="term" value="F:metalloendopeptidase activity"/>
    <property type="evidence" value="ECO:0007669"/>
    <property type="project" value="InterPro"/>
</dbReference>
<dbReference type="GO" id="GO:0006508">
    <property type="term" value="P:proteolysis"/>
    <property type="evidence" value="ECO:0007669"/>
    <property type="project" value="UniProtKB-KW"/>
</dbReference>
<evidence type="ECO:0000256" key="5">
    <source>
        <dbReference type="ARBA" id="ARBA00022692"/>
    </source>
</evidence>
<protein>
    <submittedName>
        <fullName evidence="14">M48 family metallopeptidase</fullName>
    </submittedName>
</protein>
<keyword evidence="15" id="KW-1185">Reference proteome</keyword>
<proteinExistence type="predicted"/>
<evidence type="ECO:0000256" key="2">
    <source>
        <dbReference type="ARBA" id="ARBA00004651"/>
    </source>
</evidence>
<evidence type="ECO:0000256" key="1">
    <source>
        <dbReference type="ARBA" id="ARBA00001947"/>
    </source>
</evidence>
<dbReference type="InterPro" id="IPR050083">
    <property type="entry name" value="HtpX_protease"/>
</dbReference>
<dbReference type="KEGG" id="pais:PFX98_00855"/>
<dbReference type="Gene3D" id="3.30.2010.10">
    <property type="entry name" value="Metalloproteases ('zincins'), catalytic domain"/>
    <property type="match status" value="1"/>
</dbReference>
<evidence type="ECO:0000256" key="8">
    <source>
        <dbReference type="ARBA" id="ARBA00022833"/>
    </source>
</evidence>
<evidence type="ECO:0000256" key="7">
    <source>
        <dbReference type="ARBA" id="ARBA00022801"/>
    </source>
</evidence>
<feature type="transmembrane region" description="Helical" evidence="12">
    <location>
        <begin position="63"/>
        <end position="82"/>
    </location>
</feature>
<reference evidence="14" key="1">
    <citation type="submission" date="2023-01" db="EMBL/GenBank/DDBJ databases">
        <title>Whole genome sequence of Paucibacter sp. S2-9 isolated from pond sediment.</title>
        <authorList>
            <person name="Jung J.Y."/>
        </authorList>
    </citation>
    <scope>NUCLEOTIDE SEQUENCE</scope>
    <source>
        <strain evidence="14">S2-9</strain>
    </source>
</reference>
<evidence type="ECO:0000256" key="12">
    <source>
        <dbReference type="SAM" id="Phobius"/>
    </source>
</evidence>
<dbReference type="AlphaFoldDB" id="A0AA95SPC2"/>
<keyword evidence="10" id="KW-0482">Metalloprotease</keyword>